<dbReference type="CDD" id="cd10276">
    <property type="entry name" value="BamB_YfgL"/>
    <property type="match status" value="1"/>
</dbReference>
<reference evidence="7 8" key="1">
    <citation type="submission" date="2019-04" db="EMBL/GenBank/DDBJ databases">
        <authorList>
            <person name="Li M."/>
            <person name="Gao C."/>
        </authorList>
    </citation>
    <scope>NUCLEOTIDE SEQUENCE [LARGE SCALE GENOMIC DNA]</scope>
    <source>
        <strain evidence="7 8">BGMRC 2031</strain>
    </source>
</reference>
<dbReference type="SUPFAM" id="SSF50998">
    <property type="entry name" value="Quinoprotein alcohol dehydrogenase-like"/>
    <property type="match status" value="1"/>
</dbReference>
<comment type="similarity">
    <text evidence="4">Belongs to the BamB family.</text>
</comment>
<evidence type="ECO:0000256" key="1">
    <source>
        <dbReference type="ARBA" id="ARBA00022729"/>
    </source>
</evidence>
<evidence type="ECO:0000313" key="8">
    <source>
        <dbReference type="Proteomes" id="UP000305202"/>
    </source>
</evidence>
<name>A0ABY2SNQ9_9HYPH</name>
<dbReference type="InterPro" id="IPR011047">
    <property type="entry name" value="Quinoprotein_ADH-like_sf"/>
</dbReference>
<evidence type="ECO:0000256" key="2">
    <source>
        <dbReference type="ARBA" id="ARBA00023136"/>
    </source>
</evidence>
<keyword evidence="8" id="KW-1185">Reference proteome</keyword>
<organism evidence="7 8">
    <name type="scientific">Martelella alba</name>
    <dbReference type="NCBI Taxonomy" id="2590451"/>
    <lineage>
        <taxon>Bacteria</taxon>
        <taxon>Pseudomonadati</taxon>
        <taxon>Pseudomonadota</taxon>
        <taxon>Alphaproteobacteria</taxon>
        <taxon>Hyphomicrobiales</taxon>
        <taxon>Aurantimonadaceae</taxon>
        <taxon>Martelella</taxon>
    </lineage>
</organism>
<sequence>MQLRKSLFVGLVSLTLLGGCSWFSGEEDVVTMSPLPKVENQFQPTVIWSKSVGDGSGEYYANLRPAWQDNRVFAADRFGVVKALDIDSGKEIWSVNLSEKTGFFSRNLSALLSGGIAAAGDKIYIGSEKATVYALNAADGTVAWQTKVAGEAVSMPVVSDGLVLIHTGNGMLQALDQSDGTIKWTANLDMPPLTLRGESSPATAFGAAIVGGDNGRVSAVLLAQGQMIWQQRISAAAGATEIARLNDVNMTPVVVNNVVYAQAYNGNLAALNLRSGQIIWRREIGSVNDLVVDGNRIYVVDQDDRVIALDTQGGVILWRQSALLHRNLTSPVLFDGYLVAGDAEGYLHWMDTDDGRFVAQNKVDSSGLLSKPVVAGTKLLIQARGGEVYAFTR</sequence>
<keyword evidence="4" id="KW-0449">Lipoprotein</keyword>
<keyword evidence="3 4" id="KW-0998">Cell outer membrane</keyword>
<keyword evidence="4" id="KW-0564">Palmitate</keyword>
<evidence type="ECO:0000256" key="3">
    <source>
        <dbReference type="ARBA" id="ARBA00023237"/>
    </source>
</evidence>
<accession>A0ABY2SNQ9</accession>
<feature type="chain" id="PRO_5047547285" description="Outer membrane protein assembly factor BamB" evidence="5">
    <location>
        <begin position="25"/>
        <end position="393"/>
    </location>
</feature>
<keyword evidence="1 4" id="KW-0732">Signal</keyword>
<gene>
    <name evidence="4 7" type="primary">bamB</name>
    <name evidence="7" type="ORF">FCN80_09085</name>
</gene>
<dbReference type="PANTHER" id="PTHR34512:SF30">
    <property type="entry name" value="OUTER MEMBRANE PROTEIN ASSEMBLY FACTOR BAMB"/>
    <property type="match status" value="1"/>
</dbReference>
<dbReference type="Pfam" id="PF13360">
    <property type="entry name" value="PQQ_2"/>
    <property type="match status" value="1"/>
</dbReference>
<dbReference type="EMBL" id="SZPQ01000010">
    <property type="protein sequence ID" value="TKI06737.1"/>
    <property type="molecule type" value="Genomic_DNA"/>
</dbReference>
<dbReference type="Gene3D" id="2.130.10.10">
    <property type="entry name" value="YVTN repeat-like/Quinoprotein amine dehydrogenase"/>
    <property type="match status" value="1"/>
</dbReference>
<keyword evidence="2 4" id="KW-0472">Membrane</keyword>
<dbReference type="NCBIfam" id="NF008351">
    <property type="entry name" value="PRK11138.1"/>
    <property type="match status" value="1"/>
</dbReference>
<dbReference type="InterPro" id="IPR015943">
    <property type="entry name" value="WD40/YVTN_repeat-like_dom_sf"/>
</dbReference>
<feature type="signal peptide" evidence="5">
    <location>
        <begin position="1"/>
        <end position="24"/>
    </location>
</feature>
<comment type="caution">
    <text evidence="7">The sequence shown here is derived from an EMBL/GenBank/DDBJ whole genome shotgun (WGS) entry which is preliminary data.</text>
</comment>
<dbReference type="InterPro" id="IPR002372">
    <property type="entry name" value="PQQ_rpt_dom"/>
</dbReference>
<comment type="subunit">
    <text evidence="4">Part of the Bam complex.</text>
</comment>
<proteinExistence type="inferred from homology"/>
<dbReference type="PROSITE" id="PS51257">
    <property type="entry name" value="PROKAR_LIPOPROTEIN"/>
    <property type="match status" value="1"/>
</dbReference>
<dbReference type="PANTHER" id="PTHR34512">
    <property type="entry name" value="CELL SURFACE PROTEIN"/>
    <property type="match status" value="1"/>
</dbReference>
<protein>
    <recommendedName>
        <fullName evidence="4">Outer membrane protein assembly factor BamB</fullName>
    </recommendedName>
</protein>
<evidence type="ECO:0000256" key="4">
    <source>
        <dbReference type="HAMAP-Rule" id="MF_00923"/>
    </source>
</evidence>
<dbReference type="HAMAP" id="MF_00923">
    <property type="entry name" value="OM_assembly_BamB"/>
    <property type="match status" value="1"/>
</dbReference>
<dbReference type="InterPro" id="IPR018391">
    <property type="entry name" value="PQQ_b-propeller_rpt"/>
</dbReference>
<dbReference type="RefSeq" id="WP_136989842.1">
    <property type="nucleotide sequence ID" value="NZ_SZPQ01000010.1"/>
</dbReference>
<dbReference type="InterPro" id="IPR017687">
    <property type="entry name" value="BamB"/>
</dbReference>
<dbReference type="NCBIfam" id="TIGR03300">
    <property type="entry name" value="assembly_YfgL"/>
    <property type="match status" value="1"/>
</dbReference>
<feature type="domain" description="Pyrrolo-quinoline quinone repeat" evidence="6">
    <location>
        <begin position="78"/>
        <end position="320"/>
    </location>
</feature>
<evidence type="ECO:0000313" key="7">
    <source>
        <dbReference type="EMBL" id="TKI06737.1"/>
    </source>
</evidence>
<dbReference type="SMART" id="SM00564">
    <property type="entry name" value="PQQ"/>
    <property type="match status" value="7"/>
</dbReference>
<evidence type="ECO:0000259" key="6">
    <source>
        <dbReference type="Pfam" id="PF13360"/>
    </source>
</evidence>
<evidence type="ECO:0000256" key="5">
    <source>
        <dbReference type="SAM" id="SignalP"/>
    </source>
</evidence>
<comment type="function">
    <text evidence="4">Part of the outer membrane protein assembly complex, which is involved in assembly and insertion of beta-barrel proteins into the outer membrane.</text>
</comment>
<dbReference type="Proteomes" id="UP000305202">
    <property type="component" value="Unassembled WGS sequence"/>
</dbReference>
<comment type="subcellular location">
    <subcellularLocation>
        <location evidence="4">Cell outer membrane</location>
        <topology evidence="4">Lipid-anchor</topology>
    </subcellularLocation>
</comment>